<dbReference type="AlphaFoldDB" id="A0A9D6UY98"/>
<sequence length="295" mass="33003">MKIRFAVQTAFLAVILLTSFAEADIKLGILAQRTPEITLKEWEPLGDFLTNKLGEKVTIVPLAFEQVLDFCRDEPGGFLFANSWFIVRAKVHRKAEPLATANFRGSGPVFGGVIFVRRDSEIASVEDVRNKTLMCMKFSSPGGWLFQKGVLITKGIHPEKDCKRVLEGHTHDEVVNAVRVGRADVGMVRTNMLETLEREGKIKIKDFRILNETSHPNFPEVCSTPLYPDWTVASLRATPPELAAKVKAILLSIPPRHPALEQPRNKLDGFVEPVDHAPLAELLKFLKVEPFKKGE</sequence>
<dbReference type="Gene3D" id="3.40.190.10">
    <property type="entry name" value="Periplasmic binding protein-like II"/>
    <property type="match status" value="2"/>
</dbReference>
<gene>
    <name evidence="1" type="ORF">HY912_03975</name>
</gene>
<dbReference type="EMBL" id="JACRDE010000120">
    <property type="protein sequence ID" value="MBI5248630.1"/>
    <property type="molecule type" value="Genomic_DNA"/>
</dbReference>
<dbReference type="Proteomes" id="UP000807825">
    <property type="component" value="Unassembled WGS sequence"/>
</dbReference>
<dbReference type="PANTHER" id="PTHR35841">
    <property type="entry name" value="PHOSPHONATES-BINDING PERIPLASMIC PROTEIN"/>
    <property type="match status" value="1"/>
</dbReference>
<dbReference type="Pfam" id="PF12974">
    <property type="entry name" value="Phosphonate-bd"/>
    <property type="match status" value="1"/>
</dbReference>
<reference evidence="1" key="1">
    <citation type="submission" date="2020-07" db="EMBL/GenBank/DDBJ databases">
        <title>Huge and variable diversity of episymbiotic CPR bacteria and DPANN archaea in groundwater ecosystems.</title>
        <authorList>
            <person name="He C.Y."/>
            <person name="Keren R."/>
            <person name="Whittaker M."/>
            <person name="Farag I.F."/>
            <person name="Doudna J."/>
            <person name="Cate J.H.D."/>
            <person name="Banfield J.F."/>
        </authorList>
    </citation>
    <scope>NUCLEOTIDE SEQUENCE</scope>
    <source>
        <strain evidence="1">NC_groundwater_1664_Pr3_B-0.1um_52_9</strain>
    </source>
</reference>
<accession>A0A9D6UY98</accession>
<protein>
    <submittedName>
        <fullName evidence="1">Phosphate/phosphite/phosphonate ABC transporter substrate-binding protein</fullName>
    </submittedName>
</protein>
<dbReference type="SUPFAM" id="SSF53850">
    <property type="entry name" value="Periplasmic binding protein-like II"/>
    <property type="match status" value="1"/>
</dbReference>
<name>A0A9D6UY98_9BACT</name>
<dbReference type="PANTHER" id="PTHR35841:SF1">
    <property type="entry name" value="PHOSPHONATES-BINDING PERIPLASMIC PROTEIN"/>
    <property type="match status" value="1"/>
</dbReference>
<organism evidence="1 2">
    <name type="scientific">Desulfomonile tiedjei</name>
    <dbReference type="NCBI Taxonomy" id="2358"/>
    <lineage>
        <taxon>Bacteria</taxon>
        <taxon>Pseudomonadati</taxon>
        <taxon>Thermodesulfobacteriota</taxon>
        <taxon>Desulfomonilia</taxon>
        <taxon>Desulfomonilales</taxon>
        <taxon>Desulfomonilaceae</taxon>
        <taxon>Desulfomonile</taxon>
    </lineage>
</organism>
<evidence type="ECO:0000313" key="1">
    <source>
        <dbReference type="EMBL" id="MBI5248630.1"/>
    </source>
</evidence>
<comment type="caution">
    <text evidence="1">The sequence shown here is derived from an EMBL/GenBank/DDBJ whole genome shotgun (WGS) entry which is preliminary data.</text>
</comment>
<evidence type="ECO:0000313" key="2">
    <source>
        <dbReference type="Proteomes" id="UP000807825"/>
    </source>
</evidence>
<proteinExistence type="predicted"/>